<feature type="transmembrane region" description="Helical" evidence="1">
    <location>
        <begin position="88"/>
        <end position="110"/>
    </location>
</feature>
<evidence type="ECO:0000313" key="2">
    <source>
        <dbReference type="EMBL" id="MBK3496683.1"/>
    </source>
</evidence>
<dbReference type="RefSeq" id="WP_200750077.1">
    <property type="nucleotide sequence ID" value="NZ_JAEOAH010000037.1"/>
</dbReference>
<accession>A0ABS1HCH3</accession>
<organism evidence="2 3">
    <name type="scientific">Viridibacillus soli</name>
    <dbReference type="NCBI Taxonomy" id="2798301"/>
    <lineage>
        <taxon>Bacteria</taxon>
        <taxon>Bacillati</taxon>
        <taxon>Bacillota</taxon>
        <taxon>Bacilli</taxon>
        <taxon>Bacillales</taxon>
        <taxon>Caryophanaceae</taxon>
        <taxon>Viridibacillus</taxon>
    </lineage>
</organism>
<gene>
    <name evidence="2" type="ORF">JFL43_17810</name>
</gene>
<keyword evidence="1" id="KW-0472">Membrane</keyword>
<name>A0ABS1HCH3_9BACL</name>
<reference evidence="2 3" key="1">
    <citation type="submission" date="2020-12" db="EMBL/GenBank/DDBJ databases">
        <title>YIM B01967 draft genome.</title>
        <authorList>
            <person name="Yan X."/>
        </authorList>
    </citation>
    <scope>NUCLEOTIDE SEQUENCE [LARGE SCALE GENOMIC DNA]</scope>
    <source>
        <strain evidence="2 3">YIM B01967</strain>
    </source>
</reference>
<keyword evidence="3" id="KW-1185">Reference proteome</keyword>
<keyword evidence="1" id="KW-0812">Transmembrane</keyword>
<protein>
    <submittedName>
        <fullName evidence="2">Uncharacterized protein</fullName>
    </submittedName>
</protein>
<evidence type="ECO:0000256" key="1">
    <source>
        <dbReference type="SAM" id="Phobius"/>
    </source>
</evidence>
<feature type="transmembrane region" description="Helical" evidence="1">
    <location>
        <begin position="65"/>
        <end position="82"/>
    </location>
</feature>
<keyword evidence="1" id="KW-1133">Transmembrane helix</keyword>
<comment type="caution">
    <text evidence="2">The sequence shown here is derived from an EMBL/GenBank/DDBJ whole genome shotgun (WGS) entry which is preliminary data.</text>
</comment>
<feature type="transmembrane region" description="Helical" evidence="1">
    <location>
        <begin position="6"/>
        <end position="30"/>
    </location>
</feature>
<proteinExistence type="predicted"/>
<dbReference type="Proteomes" id="UP000618943">
    <property type="component" value="Unassembled WGS sequence"/>
</dbReference>
<evidence type="ECO:0000313" key="3">
    <source>
        <dbReference type="Proteomes" id="UP000618943"/>
    </source>
</evidence>
<dbReference type="EMBL" id="JAEOAH010000037">
    <property type="protein sequence ID" value="MBK3496683.1"/>
    <property type="molecule type" value="Genomic_DNA"/>
</dbReference>
<sequence length="121" mass="14418">MYLLLFTIVYCFITQLMNISYGPAFGIYLLPFGFIKGYFSNEFNNFINLESSKDLYKKNGSKDSLIELLSLVIVYINSFLIHYEPFSIFEFVYLFAGFAILYRFLFWGIIRTIREEFNFHI</sequence>